<keyword evidence="5" id="KW-0418">Kinase</keyword>
<evidence type="ECO:0000256" key="4">
    <source>
        <dbReference type="ARBA" id="ARBA00022741"/>
    </source>
</evidence>
<evidence type="ECO:0000256" key="2">
    <source>
        <dbReference type="ARBA" id="ARBA00022527"/>
    </source>
</evidence>
<gene>
    <name evidence="9" type="ORF">CCAM_LOCUS26000</name>
</gene>
<comment type="similarity">
    <text evidence="1">Belongs to the protein kinase superfamily. CAMK Ser/Thr protein kinase family. CaMK subfamily.</text>
</comment>
<keyword evidence="2" id="KW-0723">Serine/threonine-protein kinase</keyword>
<dbReference type="PANTHER" id="PTHR24349">
    <property type="entry name" value="SERINE/THREONINE-PROTEIN KINASE"/>
    <property type="match status" value="1"/>
</dbReference>
<dbReference type="InterPro" id="IPR011009">
    <property type="entry name" value="Kinase-like_dom_sf"/>
</dbReference>
<organism evidence="9 10">
    <name type="scientific">Cuscuta campestris</name>
    <dbReference type="NCBI Taxonomy" id="132261"/>
    <lineage>
        <taxon>Eukaryota</taxon>
        <taxon>Viridiplantae</taxon>
        <taxon>Streptophyta</taxon>
        <taxon>Embryophyta</taxon>
        <taxon>Tracheophyta</taxon>
        <taxon>Spermatophyta</taxon>
        <taxon>Magnoliopsida</taxon>
        <taxon>eudicotyledons</taxon>
        <taxon>Gunneridae</taxon>
        <taxon>Pentapetalae</taxon>
        <taxon>asterids</taxon>
        <taxon>lamiids</taxon>
        <taxon>Solanales</taxon>
        <taxon>Convolvulaceae</taxon>
        <taxon>Cuscuteae</taxon>
        <taxon>Cuscuta</taxon>
        <taxon>Cuscuta subgen. Grammica</taxon>
        <taxon>Cuscuta sect. Cleistogrammica</taxon>
    </lineage>
</organism>
<dbReference type="SUPFAM" id="SSF56112">
    <property type="entry name" value="Protein kinase-like (PK-like)"/>
    <property type="match status" value="1"/>
</dbReference>
<dbReference type="GO" id="GO:0005524">
    <property type="term" value="F:ATP binding"/>
    <property type="evidence" value="ECO:0007669"/>
    <property type="project" value="UniProtKB-KW"/>
</dbReference>
<protein>
    <recommendedName>
        <fullName evidence="8">Protein kinase domain-containing protein</fullName>
    </recommendedName>
</protein>
<dbReference type="Gene3D" id="1.10.510.10">
    <property type="entry name" value="Transferase(Phosphotransferase) domain 1"/>
    <property type="match status" value="1"/>
</dbReference>
<dbReference type="PROSITE" id="PS50011">
    <property type="entry name" value="PROTEIN_KINASE_DOM"/>
    <property type="match status" value="1"/>
</dbReference>
<reference evidence="9 10" key="1">
    <citation type="submission" date="2018-04" db="EMBL/GenBank/DDBJ databases">
        <authorList>
            <person name="Vogel A."/>
        </authorList>
    </citation>
    <scope>NUCLEOTIDE SEQUENCE [LARGE SCALE GENOMIC DNA]</scope>
</reference>
<evidence type="ECO:0000256" key="7">
    <source>
        <dbReference type="SAM" id="MobiDB-lite"/>
    </source>
</evidence>
<keyword evidence="3" id="KW-0808">Transferase</keyword>
<name>A0A484M771_9ASTE</name>
<evidence type="ECO:0000256" key="6">
    <source>
        <dbReference type="ARBA" id="ARBA00022840"/>
    </source>
</evidence>
<evidence type="ECO:0000259" key="8">
    <source>
        <dbReference type="PROSITE" id="PS50011"/>
    </source>
</evidence>
<feature type="region of interest" description="Disordered" evidence="7">
    <location>
        <begin position="1"/>
        <end position="23"/>
    </location>
</feature>
<evidence type="ECO:0000256" key="3">
    <source>
        <dbReference type="ARBA" id="ARBA00022679"/>
    </source>
</evidence>
<dbReference type="GO" id="GO:0004674">
    <property type="term" value="F:protein serine/threonine kinase activity"/>
    <property type="evidence" value="ECO:0007669"/>
    <property type="project" value="UniProtKB-KW"/>
</dbReference>
<dbReference type="Pfam" id="PF00069">
    <property type="entry name" value="Pkinase"/>
    <property type="match status" value="1"/>
</dbReference>
<dbReference type="SMART" id="SM00220">
    <property type="entry name" value="S_TKc"/>
    <property type="match status" value="1"/>
</dbReference>
<dbReference type="InterPro" id="IPR008271">
    <property type="entry name" value="Ser/Thr_kinase_AS"/>
</dbReference>
<feature type="domain" description="Protein kinase" evidence="8">
    <location>
        <begin position="1"/>
        <end position="199"/>
    </location>
</feature>
<evidence type="ECO:0000256" key="1">
    <source>
        <dbReference type="ARBA" id="ARBA00005354"/>
    </source>
</evidence>
<dbReference type="InterPro" id="IPR050205">
    <property type="entry name" value="CDPK_Ser/Thr_kinases"/>
</dbReference>
<accession>A0A484M771</accession>
<keyword evidence="6" id="KW-0067">ATP-binding</keyword>
<keyword evidence="10" id="KW-1185">Reference proteome</keyword>
<dbReference type="OrthoDB" id="40902at2759"/>
<dbReference type="InterPro" id="IPR000719">
    <property type="entry name" value="Prot_kinase_dom"/>
</dbReference>
<evidence type="ECO:0000313" key="10">
    <source>
        <dbReference type="Proteomes" id="UP000595140"/>
    </source>
</evidence>
<dbReference type="AlphaFoldDB" id="A0A484M771"/>
<proteinExistence type="inferred from homology"/>
<sequence length="199" mass="22360">MAMNDYLEGGGTRGVQVGDSTSGGGGSESRLSCFFKSLTFLPSGFCDRHLHSFLPFRFLVYSVHMEWAKLRDGSWDWAWAYIHIHHSDQVCHSNHIVHRDIKPQNLVFKDESETPVKIVDFGISTLFAPGEILQENIGTLAYTAPEVLQRKYGPECDIWSAGVTLYELLVGVVPYAEDFSIMPRAPPDFKRAPWPNVSP</sequence>
<dbReference type="Proteomes" id="UP000595140">
    <property type="component" value="Unassembled WGS sequence"/>
</dbReference>
<evidence type="ECO:0000313" key="9">
    <source>
        <dbReference type="EMBL" id="VFQ84224.1"/>
    </source>
</evidence>
<dbReference type="PROSITE" id="PS00108">
    <property type="entry name" value="PROTEIN_KINASE_ST"/>
    <property type="match status" value="1"/>
</dbReference>
<dbReference type="EMBL" id="OOIL02002698">
    <property type="protein sequence ID" value="VFQ84224.1"/>
    <property type="molecule type" value="Genomic_DNA"/>
</dbReference>
<evidence type="ECO:0000256" key="5">
    <source>
        <dbReference type="ARBA" id="ARBA00022777"/>
    </source>
</evidence>
<keyword evidence="4" id="KW-0547">Nucleotide-binding</keyword>